<evidence type="ECO:0000259" key="8">
    <source>
        <dbReference type="PROSITE" id="PS50048"/>
    </source>
</evidence>
<dbReference type="SMART" id="SM00066">
    <property type="entry name" value="GAL4"/>
    <property type="match status" value="1"/>
</dbReference>
<accession>A0A167XY27</accession>
<feature type="region of interest" description="Disordered" evidence="7">
    <location>
        <begin position="52"/>
        <end position="106"/>
    </location>
</feature>
<gene>
    <name evidence="10" type="ORF">SPI_02350</name>
</gene>
<evidence type="ECO:0000256" key="4">
    <source>
        <dbReference type="ARBA" id="ARBA00023125"/>
    </source>
</evidence>
<feature type="compositionally biased region" description="Low complexity" evidence="7">
    <location>
        <begin position="89"/>
        <end position="102"/>
    </location>
</feature>
<feature type="compositionally biased region" description="Polar residues" evidence="7">
    <location>
        <begin position="543"/>
        <end position="567"/>
    </location>
</feature>
<dbReference type="InterPro" id="IPR021934">
    <property type="entry name" value="Sox_C"/>
</dbReference>
<dbReference type="GO" id="GO:0000981">
    <property type="term" value="F:DNA-binding transcription factor activity, RNA polymerase II-specific"/>
    <property type="evidence" value="ECO:0007669"/>
    <property type="project" value="InterPro"/>
</dbReference>
<evidence type="ECO:0000256" key="7">
    <source>
        <dbReference type="SAM" id="MobiDB-lite"/>
    </source>
</evidence>
<dbReference type="PANTHER" id="PTHR31779">
    <property type="entry name" value="2-NITROPROPANE DIOXYGENASE FAMILY, PUTATIVE (AFU_ORTHOLOGUE AFUA_2G17430)-RELATED"/>
    <property type="match status" value="1"/>
</dbReference>
<dbReference type="InterPro" id="IPR001138">
    <property type="entry name" value="Zn2Cys6_DnaBD"/>
</dbReference>
<reference evidence="10 11" key="1">
    <citation type="journal article" date="2016" name="Genome Biol. Evol.">
        <title>Divergent and convergent evolution of fungal pathogenicity.</title>
        <authorList>
            <person name="Shang Y."/>
            <person name="Xiao G."/>
            <person name="Zheng P."/>
            <person name="Cen K."/>
            <person name="Zhan S."/>
            <person name="Wang C."/>
        </authorList>
    </citation>
    <scope>NUCLEOTIDE SEQUENCE [LARGE SCALE GENOMIC DNA]</scope>
    <source>
        <strain evidence="10 11">RCEF 264</strain>
    </source>
</reference>
<evidence type="ECO:0000313" key="11">
    <source>
        <dbReference type="Proteomes" id="UP000076874"/>
    </source>
</evidence>
<dbReference type="GO" id="GO:0008270">
    <property type="term" value="F:zinc ion binding"/>
    <property type="evidence" value="ECO:0007669"/>
    <property type="project" value="InterPro"/>
</dbReference>
<dbReference type="Proteomes" id="UP000076874">
    <property type="component" value="Unassembled WGS sequence"/>
</dbReference>
<keyword evidence="2" id="KW-0862">Zinc</keyword>
<name>A0A167XY27_9HYPO</name>
<keyword evidence="5" id="KW-0804">Transcription</keyword>
<dbReference type="Pfam" id="PF00172">
    <property type="entry name" value="Zn_clus"/>
    <property type="match status" value="1"/>
</dbReference>
<evidence type="ECO:0000256" key="2">
    <source>
        <dbReference type="ARBA" id="ARBA00022833"/>
    </source>
</evidence>
<dbReference type="Gene3D" id="4.10.240.10">
    <property type="entry name" value="Zn(2)-C6 fungal-type DNA-binding domain"/>
    <property type="match status" value="1"/>
</dbReference>
<feature type="domain" description="Zn(2)-C6 fungal-type" evidence="8">
    <location>
        <begin position="12"/>
        <end position="41"/>
    </location>
</feature>
<dbReference type="PROSITE" id="PS51516">
    <property type="entry name" value="SOX_C"/>
    <property type="match status" value="1"/>
</dbReference>
<evidence type="ECO:0000256" key="3">
    <source>
        <dbReference type="ARBA" id="ARBA00023015"/>
    </source>
</evidence>
<dbReference type="InterPro" id="IPR036864">
    <property type="entry name" value="Zn2-C6_fun-type_DNA-bd_sf"/>
</dbReference>
<evidence type="ECO:0000259" key="9">
    <source>
        <dbReference type="PROSITE" id="PS51516"/>
    </source>
</evidence>
<dbReference type="PANTHER" id="PTHR31779:SF5">
    <property type="entry name" value="ZN(II)2CYS6 TRANSCRIPTION FACTOR (EUROFUNG)"/>
    <property type="match status" value="1"/>
</dbReference>
<dbReference type="CDD" id="cd00067">
    <property type="entry name" value="GAL4"/>
    <property type="match status" value="1"/>
</dbReference>
<feature type="domain" description="Sox C-terminal" evidence="9">
    <location>
        <begin position="545"/>
        <end position="639"/>
    </location>
</feature>
<dbReference type="SUPFAM" id="SSF57701">
    <property type="entry name" value="Zn2/Cys6 DNA-binding domain"/>
    <property type="match status" value="1"/>
</dbReference>
<keyword evidence="3" id="KW-0805">Transcription regulation</keyword>
<organism evidence="10 11">
    <name type="scientific">Niveomyces insectorum RCEF 264</name>
    <dbReference type="NCBI Taxonomy" id="1081102"/>
    <lineage>
        <taxon>Eukaryota</taxon>
        <taxon>Fungi</taxon>
        <taxon>Dikarya</taxon>
        <taxon>Ascomycota</taxon>
        <taxon>Pezizomycotina</taxon>
        <taxon>Sordariomycetes</taxon>
        <taxon>Hypocreomycetidae</taxon>
        <taxon>Hypocreales</taxon>
        <taxon>Cordycipitaceae</taxon>
        <taxon>Niveomyces</taxon>
    </lineage>
</organism>
<evidence type="ECO:0000313" key="10">
    <source>
        <dbReference type="EMBL" id="OAA65563.1"/>
    </source>
</evidence>
<keyword evidence="4" id="KW-0238">DNA-binding</keyword>
<keyword evidence="11" id="KW-1185">Reference proteome</keyword>
<dbReference type="AlphaFoldDB" id="A0A167XY27"/>
<proteinExistence type="predicted"/>
<dbReference type="CDD" id="cd12148">
    <property type="entry name" value="fungal_TF_MHR"/>
    <property type="match status" value="1"/>
</dbReference>
<protein>
    <submittedName>
        <fullName evidence="10">C6 zinc finger domain containing protein</fullName>
    </submittedName>
</protein>
<keyword evidence="1" id="KW-0479">Metal-binding</keyword>
<dbReference type="PROSITE" id="PS50048">
    <property type="entry name" value="ZN2_CY6_FUNGAL_2"/>
    <property type="match status" value="1"/>
</dbReference>
<keyword evidence="6" id="KW-0539">Nucleus</keyword>
<dbReference type="InterPro" id="IPR052478">
    <property type="entry name" value="Metabolite_Synth_Reg"/>
</dbReference>
<feature type="compositionally biased region" description="Pro residues" evidence="7">
    <location>
        <begin position="570"/>
        <end position="597"/>
    </location>
</feature>
<dbReference type="OrthoDB" id="9986881at2759"/>
<sequence length="639" mass="68807">MNASSRKRARLACNPCRERKRKCDGSCPCATCTTYGYECYYAAPAAVAPTASTAGVRKRRSRIPHPSSTSPTNGFRHGPLPQPQPPSPDSSVSVGASAAAPDRSSLVQRMEGNSGAAFVRRLGLKIDPTRAPKLNLFGWNVGARQLSAPFAFGGMASSALAAAAAVLPVVDITSCEHCEALARVYFDKVHVCYGFFDQDTFFTRLKRRFQQPTPVPAPGSHAPDVYDSVLAGVAALGCLFSQRTATLTELQLVAAAVRALNMHQLVGPPSLDLITGWILRTVYLRLTDTPYAVWIASCTMMHLVEAAGLLADVPPVLPLRARCDPELERRMVGVAHHLNVWTSFDLGLSRVAFLKTEASLPPEPAPGDITAELLGLLPMSVSMDPARTEQETDLTSTLVALLARQHTPGPSLMAQCNLVLCVLRRLHTQNLDISSGLADQVLALLKRGLVCARDLAAEGSPWHQVSNMPFQTVCVLLVMDTRAGLATLPEAMRTIRFIASVYDTERMREAYRTACLLVRLHQQRRKDDVALLGDALGVPPQPGQQTAEPGTTPVQQPSTMQPSTQIFPSSAPPPPPLPSSSPRPLPPSLPPPPPAQPGPGDDEFSWLGALVADLPGLQRVDFEQFLNADMIDGPSLLYD</sequence>
<dbReference type="EMBL" id="AZHD01000003">
    <property type="protein sequence ID" value="OAA65563.1"/>
    <property type="molecule type" value="Genomic_DNA"/>
</dbReference>
<dbReference type="PROSITE" id="PS00463">
    <property type="entry name" value="ZN2_CY6_FUNGAL_1"/>
    <property type="match status" value="1"/>
</dbReference>
<evidence type="ECO:0000256" key="6">
    <source>
        <dbReference type="ARBA" id="ARBA00023242"/>
    </source>
</evidence>
<feature type="region of interest" description="Disordered" evidence="7">
    <location>
        <begin position="533"/>
        <end position="604"/>
    </location>
</feature>
<dbReference type="GO" id="GO:0009410">
    <property type="term" value="P:response to xenobiotic stimulus"/>
    <property type="evidence" value="ECO:0007669"/>
    <property type="project" value="TreeGrafter"/>
</dbReference>
<dbReference type="GO" id="GO:0003677">
    <property type="term" value="F:DNA binding"/>
    <property type="evidence" value="ECO:0007669"/>
    <property type="project" value="UniProtKB-KW"/>
</dbReference>
<evidence type="ECO:0000256" key="1">
    <source>
        <dbReference type="ARBA" id="ARBA00022723"/>
    </source>
</evidence>
<evidence type="ECO:0000256" key="5">
    <source>
        <dbReference type="ARBA" id="ARBA00023163"/>
    </source>
</evidence>
<comment type="caution">
    <text evidence="10">The sequence shown here is derived from an EMBL/GenBank/DDBJ whole genome shotgun (WGS) entry which is preliminary data.</text>
</comment>